<evidence type="ECO:0000313" key="3">
    <source>
        <dbReference type="EMBL" id="OBA78072.1"/>
    </source>
</evidence>
<dbReference type="Pfam" id="PF08327">
    <property type="entry name" value="AHSA1"/>
    <property type="match status" value="1"/>
</dbReference>
<evidence type="ECO:0000313" key="4">
    <source>
        <dbReference type="Proteomes" id="UP000093962"/>
    </source>
</evidence>
<dbReference type="EMBL" id="LZSF01000270">
    <property type="protein sequence ID" value="OBA78072.1"/>
    <property type="molecule type" value="Genomic_DNA"/>
</dbReference>
<dbReference type="RefSeq" id="WP_060999822.1">
    <property type="nucleotide sequence ID" value="NZ_LSKA01000049.1"/>
</dbReference>
<dbReference type="OrthoDB" id="8117292at2"/>
<dbReference type="AlphaFoldDB" id="A0A1A0LY84"/>
<dbReference type="CDD" id="cd08899">
    <property type="entry name" value="SRPBCC_CalC_Aha1-like_6"/>
    <property type="match status" value="1"/>
</dbReference>
<evidence type="ECO:0000259" key="2">
    <source>
        <dbReference type="Pfam" id="PF08327"/>
    </source>
</evidence>
<sequence length="214" mass="22822">MIDVTAQINAVERRVGTRTWQAGEARVVTISQTYPTDVADLWDACTNRDRIPRWFLPVTGDLTVGGAFQLEGNAGGTVLTCDPPRTFTATWECNGQVSWIELRILDAGDGSARLELDHIASADDDEFWAQYGPSAVGMGWDGALLGLAIHTSTGEAIDPSFGPQWTVSDEGRRFTRESGAAWCAADIAGGTDPGQARAASARCIAAYLGVDENG</sequence>
<reference evidence="3 4" key="1">
    <citation type="submission" date="2016-06" db="EMBL/GenBank/DDBJ databases">
        <authorList>
            <person name="Kjaerup R.B."/>
            <person name="Dalgaard T.S."/>
            <person name="Juul-Madsen H.R."/>
        </authorList>
    </citation>
    <scope>NUCLEOTIDE SEQUENCE [LARGE SCALE GENOMIC DNA]</scope>
    <source>
        <strain evidence="3 4">1199456.5</strain>
    </source>
</reference>
<accession>A0A1A0LY84</accession>
<feature type="domain" description="Activator of Hsp90 ATPase homologue 1/2-like C-terminal" evidence="2">
    <location>
        <begin position="37"/>
        <end position="143"/>
    </location>
</feature>
<gene>
    <name evidence="3" type="ORF">A5642_05030</name>
</gene>
<evidence type="ECO:0000256" key="1">
    <source>
        <dbReference type="ARBA" id="ARBA00006817"/>
    </source>
</evidence>
<comment type="caution">
    <text evidence="3">The sequence shown here is derived from an EMBL/GenBank/DDBJ whole genome shotgun (WGS) entry which is preliminary data.</text>
</comment>
<dbReference type="Gene3D" id="3.30.530.20">
    <property type="match status" value="1"/>
</dbReference>
<dbReference type="SUPFAM" id="SSF55961">
    <property type="entry name" value="Bet v1-like"/>
    <property type="match status" value="1"/>
</dbReference>
<dbReference type="Proteomes" id="UP000093962">
    <property type="component" value="Unassembled WGS sequence"/>
</dbReference>
<name>A0A1A0LY84_MYCMU</name>
<comment type="similarity">
    <text evidence="1">Belongs to the AHA1 family.</text>
</comment>
<proteinExistence type="inferred from homology"/>
<dbReference type="InterPro" id="IPR013538">
    <property type="entry name" value="ASHA1/2-like_C"/>
</dbReference>
<organism evidence="3 4">
    <name type="scientific">Mycolicibacterium mucogenicum</name>
    <name type="common">Mycobacterium mucogenicum</name>
    <dbReference type="NCBI Taxonomy" id="56689"/>
    <lineage>
        <taxon>Bacteria</taxon>
        <taxon>Bacillati</taxon>
        <taxon>Actinomycetota</taxon>
        <taxon>Actinomycetes</taxon>
        <taxon>Mycobacteriales</taxon>
        <taxon>Mycobacteriaceae</taxon>
        <taxon>Mycolicibacterium</taxon>
    </lineage>
</organism>
<dbReference type="InterPro" id="IPR023393">
    <property type="entry name" value="START-like_dom_sf"/>
</dbReference>
<protein>
    <submittedName>
        <fullName evidence="3">Polyketide cyclase</fullName>
    </submittedName>
</protein>